<comment type="subcellular location">
    <subcellularLocation>
        <location evidence="1">Cell membrane</location>
        <topology evidence="1">Multi-pass membrane protein</topology>
    </subcellularLocation>
</comment>
<dbReference type="PANTHER" id="PTHR30572:SF4">
    <property type="entry name" value="ABC TRANSPORTER PERMEASE YTRF"/>
    <property type="match status" value="1"/>
</dbReference>
<keyword evidence="4 8" id="KW-1133">Transmembrane helix</keyword>
<dbReference type="GO" id="GO:0005886">
    <property type="term" value="C:plasma membrane"/>
    <property type="evidence" value="ECO:0007669"/>
    <property type="project" value="UniProtKB-SubCell"/>
</dbReference>
<dbReference type="OrthoDB" id="4832961at2"/>
<evidence type="ECO:0000256" key="5">
    <source>
        <dbReference type="ARBA" id="ARBA00023136"/>
    </source>
</evidence>
<feature type="domain" description="ABC3 transporter permease C-terminal" evidence="9">
    <location>
        <begin position="321"/>
        <end position="391"/>
    </location>
</feature>
<reference evidence="11 12" key="1">
    <citation type="submission" date="2018-10" db="EMBL/GenBank/DDBJ databases">
        <authorList>
            <person name="Li J."/>
        </authorList>
    </citation>
    <scope>NUCLEOTIDE SEQUENCE [LARGE SCALE GENOMIC DNA]</scope>
    <source>
        <strain evidence="11 12">IF 016277</strain>
    </source>
</reference>
<evidence type="ECO:0000313" key="11">
    <source>
        <dbReference type="EMBL" id="RLP74483.1"/>
    </source>
</evidence>
<dbReference type="InterPro" id="IPR025857">
    <property type="entry name" value="MacB_PCD"/>
</dbReference>
<evidence type="ECO:0000256" key="3">
    <source>
        <dbReference type="ARBA" id="ARBA00022692"/>
    </source>
</evidence>
<name>A0A3L7A2E6_9MICO</name>
<dbReference type="GO" id="GO:0022857">
    <property type="term" value="F:transmembrane transporter activity"/>
    <property type="evidence" value="ECO:0007669"/>
    <property type="project" value="TreeGrafter"/>
</dbReference>
<feature type="domain" description="MacB-like periplasmic core" evidence="10">
    <location>
        <begin position="17"/>
        <end position="286"/>
    </location>
</feature>
<keyword evidence="5 8" id="KW-0472">Membrane</keyword>
<comment type="similarity">
    <text evidence="6">Belongs to the ABC-4 integral membrane protein family.</text>
</comment>
<dbReference type="Pfam" id="PF12704">
    <property type="entry name" value="MacB_PCD"/>
    <property type="match status" value="1"/>
</dbReference>
<feature type="region of interest" description="Disordered" evidence="7">
    <location>
        <begin position="64"/>
        <end position="95"/>
    </location>
</feature>
<dbReference type="PANTHER" id="PTHR30572">
    <property type="entry name" value="MEMBRANE COMPONENT OF TRANSPORTER-RELATED"/>
    <property type="match status" value="1"/>
</dbReference>
<sequence>MFLTSLRRELLGRKKQTLIVSLGLALAIALVVIVGGVSAGIANAQAKVLTGLYGVGTDITVTAEPQAPGTGAPGTGQQFSFSGGAPGTGSGDTNVSTSRLVASRGAGLLDQGMVKTAGTVSGVKDSSGALALNNITFGGTFTGATPGTQNRRGEVEGGRSGGGNFNVDTISVLGLDPAATIGPISGDKTTSGRALATSDAAANVAVLDSTYATTANLAVGGTVSLGGTEFSIVGIVDDAGDPGAANVYIPLGVAQQLSGETGKVSTIYVQATSADTIPATSTALTTALTGTKVSTQADLAAGISGSLGSAASLVSSLGTWLSIIVLAAAVLLAILFTVSGVTRRTREFGTLKAIGWSNGRVVGQVAGESVVQALIGAVIGVVLGLIGTTIVNAIAPTVGASTRAAGRGFGGGGGGGGGGFGGGTGGGTGAGDAARTAAAEHTTNIALHLPFDPSLILLAVGLAVLAGLLAGAIGGWRASRLSPAAALRAIV</sequence>
<evidence type="ECO:0000256" key="4">
    <source>
        <dbReference type="ARBA" id="ARBA00022989"/>
    </source>
</evidence>
<protein>
    <submittedName>
        <fullName evidence="11">ABC transporter permease</fullName>
    </submittedName>
</protein>
<dbReference type="EMBL" id="RCUX01000010">
    <property type="protein sequence ID" value="RLP74483.1"/>
    <property type="molecule type" value="Genomic_DNA"/>
</dbReference>
<dbReference type="Pfam" id="PF02687">
    <property type="entry name" value="FtsX"/>
    <property type="match status" value="1"/>
</dbReference>
<accession>A0A3L7A2E6</accession>
<keyword evidence="12" id="KW-1185">Reference proteome</keyword>
<feature type="transmembrane region" description="Helical" evidence="8">
    <location>
        <begin position="317"/>
        <end position="338"/>
    </location>
</feature>
<dbReference type="Proteomes" id="UP000272503">
    <property type="component" value="Unassembled WGS sequence"/>
</dbReference>
<feature type="compositionally biased region" description="Low complexity" evidence="7">
    <location>
        <begin position="64"/>
        <end position="78"/>
    </location>
</feature>
<evidence type="ECO:0000256" key="2">
    <source>
        <dbReference type="ARBA" id="ARBA00022475"/>
    </source>
</evidence>
<gene>
    <name evidence="11" type="ORF">D9V32_12390</name>
</gene>
<evidence type="ECO:0000259" key="10">
    <source>
        <dbReference type="Pfam" id="PF12704"/>
    </source>
</evidence>
<evidence type="ECO:0000256" key="7">
    <source>
        <dbReference type="SAM" id="MobiDB-lite"/>
    </source>
</evidence>
<evidence type="ECO:0000259" key="9">
    <source>
        <dbReference type="Pfam" id="PF02687"/>
    </source>
</evidence>
<evidence type="ECO:0000256" key="8">
    <source>
        <dbReference type="SAM" id="Phobius"/>
    </source>
</evidence>
<comment type="caution">
    <text evidence="11">The sequence shown here is derived from an EMBL/GenBank/DDBJ whole genome shotgun (WGS) entry which is preliminary data.</text>
</comment>
<feature type="transmembrane region" description="Helical" evidence="8">
    <location>
        <begin position="370"/>
        <end position="395"/>
    </location>
</feature>
<evidence type="ECO:0000256" key="1">
    <source>
        <dbReference type="ARBA" id="ARBA00004651"/>
    </source>
</evidence>
<keyword evidence="3 8" id="KW-0812">Transmembrane</keyword>
<dbReference type="InterPro" id="IPR050250">
    <property type="entry name" value="Macrolide_Exporter_MacB"/>
</dbReference>
<dbReference type="AlphaFoldDB" id="A0A3L7A2E6"/>
<organism evidence="11 12">
    <name type="scientific">Mycetocola tolaasinivorans</name>
    <dbReference type="NCBI Taxonomy" id="76635"/>
    <lineage>
        <taxon>Bacteria</taxon>
        <taxon>Bacillati</taxon>
        <taxon>Actinomycetota</taxon>
        <taxon>Actinomycetes</taxon>
        <taxon>Micrococcales</taxon>
        <taxon>Microbacteriaceae</taxon>
        <taxon>Mycetocola</taxon>
    </lineage>
</organism>
<keyword evidence="2" id="KW-1003">Cell membrane</keyword>
<evidence type="ECO:0000313" key="12">
    <source>
        <dbReference type="Proteomes" id="UP000272503"/>
    </source>
</evidence>
<evidence type="ECO:0000256" key="6">
    <source>
        <dbReference type="ARBA" id="ARBA00038076"/>
    </source>
</evidence>
<dbReference type="InterPro" id="IPR003838">
    <property type="entry name" value="ABC3_permease_C"/>
</dbReference>
<dbReference type="RefSeq" id="WP_121649232.1">
    <property type="nucleotide sequence ID" value="NZ_RCUX01000010.1"/>
</dbReference>
<feature type="transmembrane region" description="Helical" evidence="8">
    <location>
        <begin position="455"/>
        <end position="476"/>
    </location>
</feature>
<proteinExistence type="inferred from homology"/>